<feature type="coiled-coil region" evidence="4">
    <location>
        <begin position="668"/>
        <end position="707"/>
    </location>
</feature>
<dbReference type="GO" id="GO:0005524">
    <property type="term" value="F:ATP binding"/>
    <property type="evidence" value="ECO:0007669"/>
    <property type="project" value="UniProtKB-KW"/>
</dbReference>
<dbReference type="Pfam" id="PF00176">
    <property type="entry name" value="SNF2-rel_dom"/>
    <property type="match status" value="1"/>
</dbReference>
<evidence type="ECO:0000256" key="5">
    <source>
        <dbReference type="SAM" id="MobiDB-lite"/>
    </source>
</evidence>
<dbReference type="AlphaFoldDB" id="A0AAJ0GB92"/>
<dbReference type="PANTHER" id="PTHR45626:SF14">
    <property type="entry name" value="ATP-DEPENDENT DNA HELICASE (EUROFUNG)"/>
    <property type="match status" value="1"/>
</dbReference>
<evidence type="ECO:0000259" key="6">
    <source>
        <dbReference type="PROSITE" id="PS51192"/>
    </source>
</evidence>
<feature type="compositionally biased region" description="Basic and acidic residues" evidence="5">
    <location>
        <begin position="816"/>
        <end position="839"/>
    </location>
</feature>
<dbReference type="CDD" id="cd18008">
    <property type="entry name" value="DEXDc_SHPRH-like"/>
    <property type="match status" value="1"/>
</dbReference>
<feature type="domain" description="Helicase ATP-binding" evidence="6">
    <location>
        <begin position="409"/>
        <end position="599"/>
    </location>
</feature>
<dbReference type="Gene3D" id="3.40.50.300">
    <property type="entry name" value="P-loop containing nucleotide triphosphate hydrolases"/>
    <property type="match status" value="2"/>
</dbReference>
<evidence type="ECO:0000259" key="7">
    <source>
        <dbReference type="PROSITE" id="PS51194"/>
    </source>
</evidence>
<dbReference type="InterPro" id="IPR014001">
    <property type="entry name" value="Helicase_ATP-bd"/>
</dbReference>
<dbReference type="Pfam" id="PF00271">
    <property type="entry name" value="Helicase_C"/>
    <property type="match status" value="1"/>
</dbReference>
<feature type="region of interest" description="Disordered" evidence="5">
    <location>
        <begin position="1"/>
        <end position="208"/>
    </location>
</feature>
<dbReference type="SMART" id="SM00487">
    <property type="entry name" value="DEXDc"/>
    <property type="match status" value="1"/>
</dbReference>
<dbReference type="EMBL" id="JAWDJX010000024">
    <property type="protein sequence ID" value="KAK3051753.1"/>
    <property type="molecule type" value="Genomic_DNA"/>
</dbReference>
<dbReference type="FunFam" id="3.40.50.10810:FF:000053">
    <property type="entry name" value="SNF2 family helicase/ATPase, putative"/>
    <property type="match status" value="1"/>
</dbReference>
<keyword evidence="2" id="KW-0378">Hydrolase</keyword>
<feature type="compositionally biased region" description="Basic and acidic residues" evidence="5">
    <location>
        <begin position="73"/>
        <end position="87"/>
    </location>
</feature>
<dbReference type="InterPro" id="IPR001650">
    <property type="entry name" value="Helicase_C-like"/>
</dbReference>
<feature type="region of interest" description="Disordered" evidence="5">
    <location>
        <begin position="356"/>
        <end position="381"/>
    </location>
</feature>
<keyword evidence="3" id="KW-0067">ATP-binding</keyword>
<feature type="compositionally biased region" description="Polar residues" evidence="5">
    <location>
        <begin position="55"/>
        <end position="69"/>
    </location>
</feature>
<dbReference type="InterPro" id="IPR038718">
    <property type="entry name" value="SNF2-like_sf"/>
</dbReference>
<name>A0AAJ0GB92_9PEZI</name>
<keyword evidence="1" id="KW-0547">Nucleotide-binding</keyword>
<feature type="compositionally biased region" description="Basic and acidic residues" evidence="5">
    <location>
        <begin position="36"/>
        <end position="49"/>
    </location>
</feature>
<feature type="region of interest" description="Disordered" evidence="5">
    <location>
        <begin position="816"/>
        <end position="960"/>
    </location>
</feature>
<feature type="compositionally biased region" description="Polar residues" evidence="5">
    <location>
        <begin position="88"/>
        <end position="99"/>
    </location>
</feature>
<feature type="compositionally biased region" description="Acidic residues" evidence="5">
    <location>
        <begin position="274"/>
        <end position="283"/>
    </location>
</feature>
<dbReference type="InterPro" id="IPR027417">
    <property type="entry name" value="P-loop_NTPase"/>
</dbReference>
<evidence type="ECO:0000256" key="3">
    <source>
        <dbReference type="ARBA" id="ARBA00022840"/>
    </source>
</evidence>
<organism evidence="8 9">
    <name type="scientific">Extremus antarcticus</name>
    <dbReference type="NCBI Taxonomy" id="702011"/>
    <lineage>
        <taxon>Eukaryota</taxon>
        <taxon>Fungi</taxon>
        <taxon>Dikarya</taxon>
        <taxon>Ascomycota</taxon>
        <taxon>Pezizomycotina</taxon>
        <taxon>Dothideomycetes</taxon>
        <taxon>Dothideomycetidae</taxon>
        <taxon>Mycosphaerellales</taxon>
        <taxon>Extremaceae</taxon>
        <taxon>Extremus</taxon>
    </lineage>
</organism>
<keyword evidence="4" id="KW-0175">Coiled coil</keyword>
<reference evidence="8" key="1">
    <citation type="submission" date="2023-04" db="EMBL/GenBank/DDBJ databases">
        <title>Black Yeasts Isolated from many extreme environments.</title>
        <authorList>
            <person name="Coleine C."/>
            <person name="Stajich J.E."/>
            <person name="Selbmann L."/>
        </authorList>
    </citation>
    <scope>NUCLEOTIDE SEQUENCE</scope>
    <source>
        <strain evidence="8">CCFEE 5312</strain>
    </source>
</reference>
<dbReference type="GO" id="GO:0006281">
    <property type="term" value="P:DNA repair"/>
    <property type="evidence" value="ECO:0007669"/>
    <property type="project" value="TreeGrafter"/>
</dbReference>
<dbReference type="InterPro" id="IPR049730">
    <property type="entry name" value="SNF2/RAD54-like_C"/>
</dbReference>
<dbReference type="GO" id="GO:0005634">
    <property type="term" value="C:nucleus"/>
    <property type="evidence" value="ECO:0007669"/>
    <property type="project" value="TreeGrafter"/>
</dbReference>
<dbReference type="CDD" id="cd18793">
    <property type="entry name" value="SF2_C_SNF"/>
    <property type="match status" value="1"/>
</dbReference>
<feature type="compositionally biased region" description="Low complexity" evidence="5">
    <location>
        <begin position="743"/>
        <end position="752"/>
    </location>
</feature>
<feature type="region of interest" description="Disordered" evidence="5">
    <location>
        <begin position="272"/>
        <end position="298"/>
    </location>
</feature>
<dbReference type="InterPro" id="IPR050628">
    <property type="entry name" value="SNF2_RAD54_helicase_TF"/>
</dbReference>
<feature type="region of interest" description="Disordered" evidence="5">
    <location>
        <begin position="737"/>
        <end position="761"/>
    </location>
</feature>
<feature type="compositionally biased region" description="Polar residues" evidence="5">
    <location>
        <begin position="242"/>
        <end position="257"/>
    </location>
</feature>
<protein>
    <submittedName>
        <fullName evidence="8">Uncharacterized protein</fullName>
    </submittedName>
</protein>
<dbReference type="PROSITE" id="PS51194">
    <property type="entry name" value="HELICASE_CTER"/>
    <property type="match status" value="1"/>
</dbReference>
<proteinExistence type="predicted"/>
<comment type="caution">
    <text evidence="8">The sequence shown here is derived from an EMBL/GenBank/DDBJ whole genome shotgun (WGS) entry which is preliminary data.</text>
</comment>
<accession>A0AAJ0GB92</accession>
<dbReference type="PANTHER" id="PTHR45626">
    <property type="entry name" value="TRANSCRIPTION TERMINATION FACTOR 2-RELATED"/>
    <property type="match status" value="1"/>
</dbReference>
<feature type="compositionally biased region" description="Low complexity" evidence="5">
    <location>
        <begin position="926"/>
        <end position="947"/>
    </location>
</feature>
<gene>
    <name evidence="8" type="ORF">LTR09_007053</name>
</gene>
<dbReference type="InterPro" id="IPR000330">
    <property type="entry name" value="SNF2_N"/>
</dbReference>
<feature type="compositionally biased region" description="Basic and acidic residues" evidence="5">
    <location>
        <begin position="284"/>
        <end position="295"/>
    </location>
</feature>
<feature type="compositionally biased region" description="Low complexity" evidence="5">
    <location>
        <begin position="169"/>
        <end position="183"/>
    </location>
</feature>
<dbReference type="GO" id="GO:0008094">
    <property type="term" value="F:ATP-dependent activity, acting on DNA"/>
    <property type="evidence" value="ECO:0007669"/>
    <property type="project" value="TreeGrafter"/>
</dbReference>
<dbReference type="SMART" id="SM00490">
    <property type="entry name" value="HELICc"/>
    <property type="match status" value="1"/>
</dbReference>
<feature type="compositionally biased region" description="Polar residues" evidence="5">
    <location>
        <begin position="951"/>
        <end position="960"/>
    </location>
</feature>
<feature type="domain" description="Helicase C-terminal" evidence="7">
    <location>
        <begin position="965"/>
        <end position="1140"/>
    </location>
</feature>
<dbReference type="GO" id="GO:0016787">
    <property type="term" value="F:hydrolase activity"/>
    <property type="evidence" value="ECO:0007669"/>
    <property type="project" value="UniProtKB-KW"/>
</dbReference>
<dbReference type="Proteomes" id="UP001271007">
    <property type="component" value="Unassembled WGS sequence"/>
</dbReference>
<dbReference type="Gene3D" id="3.40.50.10810">
    <property type="entry name" value="Tandem AAA-ATPase domain"/>
    <property type="match status" value="1"/>
</dbReference>
<keyword evidence="9" id="KW-1185">Reference proteome</keyword>
<evidence type="ECO:0000256" key="1">
    <source>
        <dbReference type="ARBA" id="ARBA00022741"/>
    </source>
</evidence>
<evidence type="ECO:0000256" key="2">
    <source>
        <dbReference type="ARBA" id="ARBA00022801"/>
    </source>
</evidence>
<feature type="region of interest" description="Disordered" evidence="5">
    <location>
        <begin position="238"/>
        <end position="257"/>
    </location>
</feature>
<dbReference type="SUPFAM" id="SSF52540">
    <property type="entry name" value="P-loop containing nucleoside triphosphate hydrolases"/>
    <property type="match status" value="2"/>
</dbReference>
<sequence length="1215" mass="133818">MIDCTVSPRTKAAVDRSPRRRNGFKPVNTLRSPKKPAFESRNDHLHALLDDNEAGPSSSFEASDDSPTYGSLLEEHRYKKMVRERSPTRASSGQYLSPQKTDRQPLANISAKMQSPSPKQPKDGDSNAPLKPAAGPEFGKASPLRNPLRKQPNIFIPKPKPVQKPSPPSQSYSQAPAQSQAAANTTQSTFYLPGQRAPAPAPQYSSALAAAQAYSSQPYQRSFEPDAVPVFKPANAAPTFVQPRQQPTFSSIGPNTYYQPYVPPKQVVDLTSNADDEDTFDPDAEIRANSRKFGEPDPFMYVDSSQANDNIKNLLEGAFDDDDDKPKTRLRKRAKKALDEGRINEAKGLSAKLAALDVKDEEKQAENGAEEEDEDEEDGTVEGLNVKLLPHQVEGVAWMIDKEIGQGKRMRGVLPRGGILADDMGLGKTVQSIALILTNARPGPNAKPEHPKQKLPGKEVSKCTLVVAPLALIKQWEDEIKTKVSKTHPLRVLVHHGASRTKSANELKKYDVVITTYQTLTSEHAGSNMDRDDGTRIGCFGVHWYRVLLDEAHSIKNRNAKATQAACALNAWYRWCLTGTPMQNNLDELQSLIKFLRIKPFCEIPEWKDKITQPMKHGRGGLAMKRLQVFLKACMKRRTKDILKKEGALNFGGKVGKEGEDGKPSGGMQIVKREVVSVECEFDDAEKRFYERLQNRADERLDEMSKKGKNDYIGALVILLRLRQACNHPRLVEMAMSKDKDAMTTGTGMSGSQTPRKGSKVDEGEMDALAALMGGVSVQVMQCDVCQVDLTKEEKEGGGVRCGECEGDLRAMREGPGKVKKEKVKKEKNVERKKVERPARNRRIVQDDSDEEGEGEWIGGGGEEQRVDLGKAGGTDDEDAEGGGETLDSIDSVRSADEEEDEDDSPPRAFRHRPAVKKADSDSDDSASASEASPSDSDASDSDSPAPILSGLQTSGKSSLAPSTKIRHLLRILHAEVPHHKVIIFSQFTSMLDLIEPHLAHSSFHSGHSGSRSAHSGLAFARYDGSMKPDAREEALSALRKDPKCRVLLCSLKCGSLGLNLTAASRVVIVEPFWNPFVEEQAIDRVHRLNQTVDVKVYRLTVNDTVEARILELQEKKRELAQAALEGGKAVGKLSMQDILSLFRHDGGGQGHEEDEVMHKKFGGDHRLLDGPEAGFEKGGQTGDMLRRVGEKTGRGEKPGRVGMYKEHDVFGRRW</sequence>
<feature type="compositionally biased region" description="Acidic residues" evidence="5">
    <location>
        <begin position="368"/>
        <end position="380"/>
    </location>
</feature>
<dbReference type="PROSITE" id="PS51192">
    <property type="entry name" value="HELICASE_ATP_BIND_1"/>
    <property type="match status" value="1"/>
</dbReference>
<evidence type="ECO:0000313" key="9">
    <source>
        <dbReference type="Proteomes" id="UP001271007"/>
    </source>
</evidence>
<feature type="compositionally biased region" description="Pro residues" evidence="5">
    <location>
        <begin position="158"/>
        <end position="168"/>
    </location>
</feature>
<evidence type="ECO:0000313" key="8">
    <source>
        <dbReference type="EMBL" id="KAK3051753.1"/>
    </source>
</evidence>
<evidence type="ECO:0000256" key="4">
    <source>
        <dbReference type="SAM" id="Coils"/>
    </source>
</evidence>